<dbReference type="RefSeq" id="WP_343897607.1">
    <property type="nucleotide sequence ID" value="NZ_BAAAFZ010000078.1"/>
</dbReference>
<dbReference type="EMBL" id="BAAAFZ010000078">
    <property type="protein sequence ID" value="GAA0601641.1"/>
    <property type="molecule type" value="Genomic_DNA"/>
</dbReference>
<dbReference type="InterPro" id="IPR037401">
    <property type="entry name" value="SnoaL-like"/>
</dbReference>
<name>A0ABP3R586_9PROT</name>
<feature type="domain" description="SnoaL-like" evidence="1">
    <location>
        <begin position="16"/>
        <end position="121"/>
    </location>
</feature>
<dbReference type="Gene3D" id="3.10.450.50">
    <property type="match status" value="1"/>
</dbReference>
<dbReference type="Proteomes" id="UP001501588">
    <property type="component" value="Unassembled WGS sequence"/>
</dbReference>
<protein>
    <recommendedName>
        <fullName evidence="1">SnoaL-like domain-containing protein</fullName>
    </recommendedName>
</protein>
<accession>A0ABP3R586</accession>
<dbReference type="SUPFAM" id="SSF54427">
    <property type="entry name" value="NTF2-like"/>
    <property type="match status" value="1"/>
</dbReference>
<sequence length="143" mass="15201">MTPAVQPERDGPGALVRRFYAVSAEGGDPEALRPLLAPDVNWVEPDVGAHMGRLTGAGAVLDMIRRAQAAAGGTFRLAVAETVETRTHCAALIAWSAERDGRTIRGRELAVFGVAGGRIASVTFHPEDIADDRAFWGEAGPRR</sequence>
<keyword evidence="3" id="KW-1185">Reference proteome</keyword>
<evidence type="ECO:0000259" key="1">
    <source>
        <dbReference type="Pfam" id="PF12680"/>
    </source>
</evidence>
<organism evidence="2 3">
    <name type="scientific">Craurococcus roseus</name>
    <dbReference type="NCBI Taxonomy" id="77585"/>
    <lineage>
        <taxon>Bacteria</taxon>
        <taxon>Pseudomonadati</taxon>
        <taxon>Pseudomonadota</taxon>
        <taxon>Alphaproteobacteria</taxon>
        <taxon>Acetobacterales</taxon>
        <taxon>Acetobacteraceae</taxon>
        <taxon>Craurococcus</taxon>
    </lineage>
</organism>
<comment type="caution">
    <text evidence="2">The sequence shown here is derived from an EMBL/GenBank/DDBJ whole genome shotgun (WGS) entry which is preliminary data.</text>
</comment>
<reference evidence="3" key="1">
    <citation type="journal article" date="2019" name="Int. J. Syst. Evol. Microbiol.">
        <title>The Global Catalogue of Microorganisms (GCM) 10K type strain sequencing project: providing services to taxonomists for standard genome sequencing and annotation.</title>
        <authorList>
            <consortium name="The Broad Institute Genomics Platform"/>
            <consortium name="The Broad Institute Genome Sequencing Center for Infectious Disease"/>
            <person name="Wu L."/>
            <person name="Ma J."/>
        </authorList>
    </citation>
    <scope>NUCLEOTIDE SEQUENCE [LARGE SCALE GENOMIC DNA]</scope>
    <source>
        <strain evidence="3">JCM 9933</strain>
    </source>
</reference>
<gene>
    <name evidence="2" type="ORF">GCM10009416_44380</name>
</gene>
<proteinExistence type="predicted"/>
<dbReference type="Pfam" id="PF12680">
    <property type="entry name" value="SnoaL_2"/>
    <property type="match status" value="1"/>
</dbReference>
<evidence type="ECO:0000313" key="2">
    <source>
        <dbReference type="EMBL" id="GAA0601641.1"/>
    </source>
</evidence>
<evidence type="ECO:0000313" key="3">
    <source>
        <dbReference type="Proteomes" id="UP001501588"/>
    </source>
</evidence>
<dbReference type="InterPro" id="IPR032710">
    <property type="entry name" value="NTF2-like_dom_sf"/>
</dbReference>